<comment type="caution">
    <text evidence="15">The sequence shown here is derived from an EMBL/GenBank/DDBJ whole genome shotgun (WGS) entry which is preliminary data.</text>
</comment>
<dbReference type="EC" id="2.7.6.3" evidence="13"/>
<evidence type="ECO:0000256" key="10">
    <source>
        <dbReference type="ARBA" id="ARBA00022840"/>
    </source>
</evidence>
<evidence type="ECO:0000313" key="15">
    <source>
        <dbReference type="EMBL" id="KFJ03383.1"/>
    </source>
</evidence>
<feature type="domain" description="7,8-dihydro-6-hydroxymethylpterin-pyrophosphokinase" evidence="14">
    <location>
        <begin position="247"/>
        <end position="258"/>
    </location>
</feature>
<evidence type="ECO:0000256" key="3">
    <source>
        <dbReference type="ARBA" id="ARBA00005013"/>
    </source>
</evidence>
<accession>A0A087E6I2</accession>
<dbReference type="EMBL" id="JGZT01000005">
    <property type="protein sequence ID" value="KFJ03383.1"/>
    <property type="molecule type" value="Genomic_DNA"/>
</dbReference>
<dbReference type="InterPro" id="IPR006156">
    <property type="entry name" value="Dihydroneopterin_aldolase"/>
</dbReference>
<dbReference type="PANTHER" id="PTHR43071:SF1">
    <property type="entry name" value="2-AMINO-4-HYDROXY-6-HYDROXYMETHYLDIHYDROPTERIDINE PYROPHOSPHOKINASE"/>
    <property type="match status" value="1"/>
</dbReference>
<keyword evidence="9 15" id="KW-0418">Kinase</keyword>
<comment type="catalytic activity">
    <reaction evidence="1">
        <text>6-hydroxymethyl-7,8-dihydropterin + ATP = (7,8-dihydropterin-6-yl)methyl diphosphate + AMP + H(+)</text>
        <dbReference type="Rhea" id="RHEA:11412"/>
        <dbReference type="ChEBI" id="CHEBI:15378"/>
        <dbReference type="ChEBI" id="CHEBI:30616"/>
        <dbReference type="ChEBI" id="CHEBI:44841"/>
        <dbReference type="ChEBI" id="CHEBI:72950"/>
        <dbReference type="ChEBI" id="CHEBI:456215"/>
        <dbReference type="EC" id="2.7.6.3"/>
    </reaction>
</comment>
<comment type="catalytic activity">
    <reaction evidence="2 13">
        <text>7,8-dihydroneopterin = 6-hydroxymethyl-7,8-dihydropterin + glycolaldehyde</text>
        <dbReference type="Rhea" id="RHEA:10540"/>
        <dbReference type="ChEBI" id="CHEBI:17001"/>
        <dbReference type="ChEBI" id="CHEBI:17071"/>
        <dbReference type="ChEBI" id="CHEBI:44841"/>
        <dbReference type="EC" id="4.1.2.25"/>
    </reaction>
</comment>
<sequence>MDTITLTGIRAQGTHGVLEHEHTRPQPFIVDAAIELDLNAAGRSDALDDTVDYGRAAKAIVGIIEGEHVDLIERLAQLVADALLAFERVRRVTVTVHKPHAPITVPFTDVSVTITRDAEDCLTAPADDDVAVGDCGDYSNHKDCGDQHEDSARSIHHVVLSLGANQGGNAAAITGVLRDAVRQLDAIEGTQITGVSSLYRTKAWGMPQNTSDFLNAIVLASTTRRPRELLQTIHDIEQSAGRDHGQHWASRPLDIDIIDVDGMVCDDPTLTLPHPRAWQRAFVLVPWAQVDCDARLAGPHGGKVAELARNTPDAHSVEVVCDDWMVAQADNLGNPDTQGDR</sequence>
<dbReference type="Pfam" id="PF02152">
    <property type="entry name" value="FolB"/>
    <property type="match status" value="1"/>
</dbReference>
<reference evidence="15 16" key="1">
    <citation type="submission" date="2014-03" db="EMBL/GenBank/DDBJ databases">
        <title>Genomics of Bifidobacteria.</title>
        <authorList>
            <person name="Ventura M."/>
            <person name="Milani C."/>
            <person name="Lugli G.A."/>
        </authorList>
    </citation>
    <scope>NUCLEOTIDE SEQUENCE [LARGE SCALE GENOMIC DNA]</scope>
    <source>
        <strain evidence="15 16">LMG 21395</strain>
    </source>
</reference>
<evidence type="ECO:0000256" key="9">
    <source>
        <dbReference type="ARBA" id="ARBA00022777"/>
    </source>
</evidence>
<dbReference type="InterPro" id="IPR006157">
    <property type="entry name" value="FolB_dom"/>
</dbReference>
<dbReference type="FunFam" id="3.30.1130.10:FF:000003">
    <property type="entry name" value="7,8-dihydroneopterin aldolase"/>
    <property type="match status" value="1"/>
</dbReference>
<dbReference type="OrthoDB" id="9808041at2"/>
<dbReference type="PROSITE" id="PS00794">
    <property type="entry name" value="HPPK"/>
    <property type="match status" value="1"/>
</dbReference>
<evidence type="ECO:0000256" key="1">
    <source>
        <dbReference type="ARBA" id="ARBA00000198"/>
    </source>
</evidence>
<dbReference type="GO" id="GO:0046656">
    <property type="term" value="P:folic acid biosynthetic process"/>
    <property type="evidence" value="ECO:0007669"/>
    <property type="project" value="UniProtKB-UniRule"/>
</dbReference>
<evidence type="ECO:0000256" key="13">
    <source>
        <dbReference type="RuleBase" id="RU362079"/>
    </source>
</evidence>
<proteinExistence type="inferred from homology"/>
<organism evidence="15 16">
    <name type="scientific">Bifidobacterium thermacidophilum subsp. thermacidophilum</name>
    <dbReference type="NCBI Taxonomy" id="79262"/>
    <lineage>
        <taxon>Bacteria</taxon>
        <taxon>Bacillati</taxon>
        <taxon>Actinomycetota</taxon>
        <taxon>Actinomycetes</taxon>
        <taxon>Bifidobacteriales</taxon>
        <taxon>Bifidobacteriaceae</taxon>
        <taxon>Bifidobacterium</taxon>
    </lineage>
</organism>
<evidence type="ECO:0000259" key="14">
    <source>
        <dbReference type="PROSITE" id="PS00794"/>
    </source>
</evidence>
<dbReference type="SUPFAM" id="SSF55083">
    <property type="entry name" value="6-hydroxymethyl-7,8-dihydropterin pyrophosphokinase, HPPK"/>
    <property type="match status" value="1"/>
</dbReference>
<protein>
    <recommendedName>
        <fullName evidence="13">Bifunctional folate synthesis protein</fullName>
    </recommendedName>
    <domain>
        <recommendedName>
            <fullName evidence="13">Dihydroneopterin aldolase</fullName>
            <shortName evidence="13">DHNA</shortName>
            <ecNumber evidence="13">4.1.2.25</ecNumber>
        </recommendedName>
        <alternativeName>
            <fullName evidence="13">7,8-dihydroneopterin aldolase</fullName>
        </alternativeName>
    </domain>
    <domain>
        <recommendedName>
            <fullName evidence="13">2-amino-4-hydroxy-6-hydroxymethyldihydropteridine pyrophosphokinase</fullName>
            <ecNumber evidence="13">2.7.6.3</ecNumber>
        </recommendedName>
        <alternativeName>
            <fullName evidence="13">6-hydroxymethyl-7,8-dihydropterin pyrophosphokinase</fullName>
            <shortName evidence="13">PPPK</shortName>
        </alternativeName>
        <alternativeName>
            <fullName evidence="13">7,8-dihydro-6-hydroxymethylpterin pyrophosphokinase</fullName>
            <shortName evidence="13">HPPK</shortName>
        </alternativeName>
    </domain>
</protein>
<evidence type="ECO:0000256" key="4">
    <source>
        <dbReference type="ARBA" id="ARBA00005051"/>
    </source>
</evidence>
<dbReference type="InterPro" id="IPR000550">
    <property type="entry name" value="Hppk"/>
</dbReference>
<dbReference type="RefSeq" id="WP_029575901.1">
    <property type="nucleotide sequence ID" value="NZ_JGZT01000005.1"/>
</dbReference>
<name>A0A087E6I2_9BIFI</name>
<dbReference type="EC" id="4.1.2.25" evidence="13"/>
<dbReference type="AlphaFoldDB" id="A0A087E6I2"/>
<evidence type="ECO:0000256" key="2">
    <source>
        <dbReference type="ARBA" id="ARBA00001353"/>
    </source>
</evidence>
<dbReference type="NCBIfam" id="TIGR00526">
    <property type="entry name" value="folB_dom"/>
    <property type="match status" value="1"/>
</dbReference>
<keyword evidence="10" id="KW-0067">ATP-binding</keyword>
<dbReference type="InterPro" id="IPR035907">
    <property type="entry name" value="Hppk_sf"/>
</dbReference>
<keyword evidence="11 13" id="KW-0289">Folate biosynthesis</keyword>
<comment type="function">
    <text evidence="13">Catalyzes the conversion of 7,8-dihydroneopterin to 6-hydroxymethyl-7,8-dihydropterin.</text>
</comment>
<gene>
    <name evidence="15" type="ORF">THER5_0842</name>
</gene>
<evidence type="ECO:0000313" key="16">
    <source>
        <dbReference type="Proteomes" id="UP000029003"/>
    </source>
</evidence>
<dbReference type="GO" id="GO:0005524">
    <property type="term" value="F:ATP binding"/>
    <property type="evidence" value="ECO:0007669"/>
    <property type="project" value="UniProtKB-KW"/>
</dbReference>
<keyword evidence="7 15" id="KW-0808">Transferase</keyword>
<comment type="similarity">
    <text evidence="6">In the N-terminal section; belongs to the DHNA family.</text>
</comment>
<evidence type="ECO:0000256" key="7">
    <source>
        <dbReference type="ARBA" id="ARBA00022679"/>
    </source>
</evidence>
<dbReference type="NCBIfam" id="TIGR01498">
    <property type="entry name" value="folK"/>
    <property type="match status" value="1"/>
</dbReference>
<comment type="similarity">
    <text evidence="5 13">Belongs to the DHNA family.</text>
</comment>
<dbReference type="SMART" id="SM00905">
    <property type="entry name" value="FolB"/>
    <property type="match status" value="1"/>
</dbReference>
<dbReference type="SUPFAM" id="SSF55620">
    <property type="entry name" value="Tetrahydrobiopterin biosynthesis enzymes-like"/>
    <property type="match status" value="1"/>
</dbReference>
<dbReference type="Gene3D" id="3.30.70.560">
    <property type="entry name" value="7,8-Dihydro-6-hydroxymethylpterin-pyrophosphokinase HPPK"/>
    <property type="match status" value="1"/>
</dbReference>
<dbReference type="Gene3D" id="3.30.1130.10">
    <property type="match status" value="1"/>
</dbReference>
<dbReference type="GO" id="GO:0004150">
    <property type="term" value="F:dihydroneopterin aldolase activity"/>
    <property type="evidence" value="ECO:0007669"/>
    <property type="project" value="UniProtKB-UniRule"/>
</dbReference>
<comment type="pathway">
    <text evidence="4">Cofactor biosynthesis; tetrahydrofolate biosynthesis; 2-amino-4-hydroxy-6-hydroxymethyl-7,8-dihydropteridine diphosphate from 7,8-dihydroneopterin triphosphate: step 4/4.</text>
</comment>
<evidence type="ECO:0000256" key="11">
    <source>
        <dbReference type="ARBA" id="ARBA00022909"/>
    </source>
</evidence>
<evidence type="ECO:0000256" key="12">
    <source>
        <dbReference type="ARBA" id="ARBA00023239"/>
    </source>
</evidence>
<dbReference type="GO" id="GO:0016301">
    <property type="term" value="F:kinase activity"/>
    <property type="evidence" value="ECO:0007669"/>
    <property type="project" value="UniProtKB-KW"/>
</dbReference>
<evidence type="ECO:0000256" key="8">
    <source>
        <dbReference type="ARBA" id="ARBA00022741"/>
    </source>
</evidence>
<dbReference type="PANTHER" id="PTHR43071">
    <property type="entry name" value="2-AMINO-4-HYDROXY-6-HYDROXYMETHYLDIHYDROPTERIDINE PYROPHOSPHOKINASE"/>
    <property type="match status" value="1"/>
</dbReference>
<dbReference type="InterPro" id="IPR043133">
    <property type="entry name" value="GTP-CH-I_C/QueF"/>
</dbReference>
<dbReference type="GO" id="GO:0003848">
    <property type="term" value="F:2-amino-4-hydroxy-6-hydroxymethyldihydropteridine diphosphokinase activity"/>
    <property type="evidence" value="ECO:0007669"/>
    <property type="project" value="UniProtKB-EC"/>
</dbReference>
<comment type="pathway">
    <text evidence="3 13">Cofactor biosynthesis; tetrahydrofolate biosynthesis; 2-amino-4-hydroxy-6-hydroxymethyl-7,8-dihydropteridine diphosphate from 7,8-dihydroneopterin triphosphate: step 3/4.</text>
</comment>
<dbReference type="CDD" id="cd00483">
    <property type="entry name" value="HPPK"/>
    <property type="match status" value="1"/>
</dbReference>
<keyword evidence="12 13" id="KW-0456">Lyase</keyword>
<dbReference type="Pfam" id="PF01288">
    <property type="entry name" value="HPPK"/>
    <property type="match status" value="1"/>
</dbReference>
<dbReference type="Proteomes" id="UP000029003">
    <property type="component" value="Unassembled WGS sequence"/>
</dbReference>
<evidence type="ECO:0000256" key="6">
    <source>
        <dbReference type="ARBA" id="ARBA00009640"/>
    </source>
</evidence>
<dbReference type="NCBIfam" id="TIGR00525">
    <property type="entry name" value="folB"/>
    <property type="match status" value="1"/>
</dbReference>
<keyword evidence="8" id="KW-0547">Nucleotide-binding</keyword>
<dbReference type="GO" id="GO:0046654">
    <property type="term" value="P:tetrahydrofolate biosynthetic process"/>
    <property type="evidence" value="ECO:0007669"/>
    <property type="project" value="UniProtKB-UniRule"/>
</dbReference>
<dbReference type="UniPathway" id="UPA00077">
    <property type="reaction ID" value="UER00154"/>
</dbReference>
<dbReference type="CDD" id="cd00534">
    <property type="entry name" value="DHNA_DHNTPE"/>
    <property type="match status" value="1"/>
</dbReference>
<evidence type="ECO:0000256" key="5">
    <source>
        <dbReference type="ARBA" id="ARBA00005708"/>
    </source>
</evidence>